<accession>A0A9J6A7Z6</accession>
<comment type="caution">
    <text evidence="1">The sequence shown here is derived from an EMBL/GenBank/DDBJ whole genome shotgun (WGS) entry which is preliminary data.</text>
</comment>
<protein>
    <submittedName>
        <fullName evidence="1">Uncharacterized protein</fullName>
    </submittedName>
</protein>
<gene>
    <name evidence="1" type="ORF">H5410_005851</name>
</gene>
<dbReference type="EMBL" id="JACXVP010000002">
    <property type="protein sequence ID" value="KAG5620633.1"/>
    <property type="molecule type" value="Genomic_DNA"/>
</dbReference>
<keyword evidence="2" id="KW-1185">Reference proteome</keyword>
<proteinExistence type="predicted"/>
<dbReference type="AlphaFoldDB" id="A0A9J6A7Z6"/>
<reference evidence="1 2" key="1">
    <citation type="submission" date="2020-09" db="EMBL/GenBank/DDBJ databases">
        <title>De no assembly of potato wild relative species, Solanum commersonii.</title>
        <authorList>
            <person name="Cho K."/>
        </authorList>
    </citation>
    <scope>NUCLEOTIDE SEQUENCE [LARGE SCALE GENOMIC DNA]</scope>
    <source>
        <strain evidence="1">LZ3.2</strain>
        <tissue evidence="1">Leaf</tissue>
    </source>
</reference>
<evidence type="ECO:0000313" key="1">
    <source>
        <dbReference type="EMBL" id="KAG5620633.1"/>
    </source>
</evidence>
<dbReference type="Proteomes" id="UP000824120">
    <property type="component" value="Chromosome 2"/>
</dbReference>
<name>A0A9J6A7Z6_SOLCO</name>
<sequence>MEQDIPNTNQTRMIKFGDFEPIKVNNLLSLPILSDVASVGEESTRQDEDLVAISKAKVANKKDSKLGNPNKIPNVIGAFSSKKVTPILRYVPKAKENKGHSLEL</sequence>
<organism evidence="1 2">
    <name type="scientific">Solanum commersonii</name>
    <name type="common">Commerson's wild potato</name>
    <name type="synonym">Commerson's nightshade</name>
    <dbReference type="NCBI Taxonomy" id="4109"/>
    <lineage>
        <taxon>Eukaryota</taxon>
        <taxon>Viridiplantae</taxon>
        <taxon>Streptophyta</taxon>
        <taxon>Embryophyta</taxon>
        <taxon>Tracheophyta</taxon>
        <taxon>Spermatophyta</taxon>
        <taxon>Magnoliopsida</taxon>
        <taxon>eudicotyledons</taxon>
        <taxon>Gunneridae</taxon>
        <taxon>Pentapetalae</taxon>
        <taxon>asterids</taxon>
        <taxon>lamiids</taxon>
        <taxon>Solanales</taxon>
        <taxon>Solanaceae</taxon>
        <taxon>Solanoideae</taxon>
        <taxon>Solaneae</taxon>
        <taxon>Solanum</taxon>
    </lineage>
</organism>
<evidence type="ECO:0000313" key="2">
    <source>
        <dbReference type="Proteomes" id="UP000824120"/>
    </source>
</evidence>